<evidence type="ECO:0000259" key="1">
    <source>
        <dbReference type="SMART" id="SM00824"/>
    </source>
</evidence>
<organism evidence="2 3">
    <name type="scientific">Mycetocola zhujimingii</name>
    <dbReference type="NCBI Taxonomy" id="2079792"/>
    <lineage>
        <taxon>Bacteria</taxon>
        <taxon>Bacillati</taxon>
        <taxon>Actinomycetota</taxon>
        <taxon>Actinomycetes</taxon>
        <taxon>Micrococcales</taxon>
        <taxon>Microbacteriaceae</taxon>
        <taxon>Mycetocola</taxon>
    </lineage>
</organism>
<dbReference type="SMART" id="SM00824">
    <property type="entry name" value="PKS_TE"/>
    <property type="match status" value="1"/>
</dbReference>
<accession>A0A2U1TGL6</accession>
<evidence type="ECO:0000313" key="2">
    <source>
        <dbReference type="EMBL" id="PWC08028.1"/>
    </source>
</evidence>
<dbReference type="InterPro" id="IPR020802">
    <property type="entry name" value="TesA-like"/>
</dbReference>
<protein>
    <submittedName>
        <fullName evidence="2">Alpha/beta hydrolase</fullName>
    </submittedName>
</protein>
<dbReference type="AlphaFoldDB" id="A0A2U1TGL6"/>
<gene>
    <name evidence="2" type="ORF">DF223_01320</name>
</gene>
<keyword evidence="2" id="KW-0378">Hydrolase</keyword>
<name>A0A2U1TGL6_9MICO</name>
<keyword evidence="3" id="KW-1185">Reference proteome</keyword>
<dbReference type="SUPFAM" id="SSF53474">
    <property type="entry name" value="alpha/beta-Hydrolases"/>
    <property type="match status" value="1"/>
</dbReference>
<sequence length="275" mass="30155">MKRDDEAVEHFTRDDLTMRVRRREAKSAAAADNVVVLVHGIGVSSRYFTRLAGELSTSATVISVDLPGFGPNRRPRRQLAVEDFGTLLADYFTHAGVASPVLVGHSMGAEIVVDAALRHPVSGVTLIGPVVDERARSAWRQGTRLFRDTFHESPGANWIVFTDYLRSGIRWFFTELPAMLAYRTEEHLPLVQAPVLIIRGDKDPVAPQGWVEFLGRQGRSTRVVSIPGGGHVVQHTQSAAVAAEIRLLISGDSLLTQPEVRPAYPSAFEGEAAER</sequence>
<feature type="domain" description="Thioesterase TesA-like" evidence="1">
    <location>
        <begin position="41"/>
        <end position="249"/>
    </location>
</feature>
<dbReference type="EMBL" id="QEFB01000001">
    <property type="protein sequence ID" value="PWC08028.1"/>
    <property type="molecule type" value="Genomic_DNA"/>
</dbReference>
<dbReference type="RefSeq" id="WP_108961922.1">
    <property type="nucleotide sequence ID" value="NZ_QEFB01000001.1"/>
</dbReference>
<dbReference type="Proteomes" id="UP000244962">
    <property type="component" value="Unassembled WGS sequence"/>
</dbReference>
<dbReference type="GO" id="GO:0016787">
    <property type="term" value="F:hydrolase activity"/>
    <property type="evidence" value="ECO:0007669"/>
    <property type="project" value="UniProtKB-KW"/>
</dbReference>
<dbReference type="Gene3D" id="3.40.50.1820">
    <property type="entry name" value="alpha/beta hydrolase"/>
    <property type="match status" value="1"/>
</dbReference>
<dbReference type="PANTHER" id="PTHR46438">
    <property type="entry name" value="ALPHA/BETA-HYDROLASES SUPERFAMILY PROTEIN"/>
    <property type="match status" value="1"/>
</dbReference>
<dbReference type="PANTHER" id="PTHR46438:SF11">
    <property type="entry name" value="LIPASE-RELATED"/>
    <property type="match status" value="1"/>
</dbReference>
<reference evidence="3" key="1">
    <citation type="submission" date="2018-04" db="EMBL/GenBank/DDBJ databases">
        <authorList>
            <person name="Liu S."/>
            <person name="Wang Z."/>
            <person name="Li J."/>
        </authorList>
    </citation>
    <scope>NUCLEOTIDE SEQUENCE [LARGE SCALE GENOMIC DNA]</scope>
    <source>
        <strain evidence="3">622</strain>
    </source>
</reference>
<dbReference type="Pfam" id="PF12697">
    <property type="entry name" value="Abhydrolase_6"/>
    <property type="match status" value="1"/>
</dbReference>
<dbReference type="InterPro" id="IPR000073">
    <property type="entry name" value="AB_hydrolase_1"/>
</dbReference>
<dbReference type="InterPro" id="IPR029058">
    <property type="entry name" value="AB_hydrolase_fold"/>
</dbReference>
<evidence type="ECO:0000313" key="3">
    <source>
        <dbReference type="Proteomes" id="UP000244962"/>
    </source>
</evidence>
<proteinExistence type="predicted"/>
<comment type="caution">
    <text evidence="2">The sequence shown here is derived from an EMBL/GenBank/DDBJ whole genome shotgun (WGS) entry which is preliminary data.</text>
</comment>